<dbReference type="AlphaFoldDB" id="A0A2J8AIG9"/>
<dbReference type="SUPFAM" id="SSF81901">
    <property type="entry name" value="HCP-like"/>
    <property type="match status" value="1"/>
</dbReference>
<name>A0A2J8AIG9_9CHLO</name>
<evidence type="ECO:0000313" key="2">
    <source>
        <dbReference type="EMBL" id="PNH12313.1"/>
    </source>
</evidence>
<protein>
    <submittedName>
        <fullName evidence="2">Protein sel-1 1</fullName>
    </submittedName>
</protein>
<sequence length="403" mass="43137">MRWRWGLQAAVPLLQLRLAPRRAAQQLAQRLQPLGGGAQLALVQRLRVGSGELSFSLYKQSAAQSNTHSLLCMGDAFFYGRGVAQDWVRSAALYYEAYQERSAEAMFNLGFMHEFGVGVPQDLALAKRFYHMAKHTQARGRGGRQRRGCPLQLARCIVKPVRAMRGAATGWVLEQLKYPLKNFGSLPELLDFTGLGRWNTEAALPVALAAAWLRLHGWWEALRPYLPARLAPLLGPVFRLTPPHTSLFGPWVQRAQRLLPNLALMRAEVAFWRWVEFVGLGSLGSGLRLEDAGESVALLALLGGLALVALADGEAAHEAGSASPRDPIEELYGRAVALRLAAAAAARTGAGVGGGAAERPAVAGRPGAGAEGDLGLGGAADGTPHAAGDERQGEGGEERPVAE</sequence>
<organism evidence="2 3">
    <name type="scientific">Tetrabaena socialis</name>
    <dbReference type="NCBI Taxonomy" id="47790"/>
    <lineage>
        <taxon>Eukaryota</taxon>
        <taxon>Viridiplantae</taxon>
        <taxon>Chlorophyta</taxon>
        <taxon>core chlorophytes</taxon>
        <taxon>Chlorophyceae</taxon>
        <taxon>CS clade</taxon>
        <taxon>Chlamydomonadales</taxon>
        <taxon>Tetrabaenaceae</taxon>
        <taxon>Tetrabaena</taxon>
    </lineage>
</organism>
<feature type="compositionally biased region" description="Gly residues" evidence="1">
    <location>
        <begin position="366"/>
        <end position="380"/>
    </location>
</feature>
<feature type="compositionally biased region" description="Basic and acidic residues" evidence="1">
    <location>
        <begin position="387"/>
        <end position="403"/>
    </location>
</feature>
<evidence type="ECO:0000313" key="3">
    <source>
        <dbReference type="Proteomes" id="UP000236333"/>
    </source>
</evidence>
<dbReference type="PANTHER" id="PTHR45084:SF1">
    <property type="entry name" value="ERAD-ASSOCIATED E3 UBIQUITIN-PROTEIN LIGASE COMPONENT HRD3A-RELATED"/>
    <property type="match status" value="1"/>
</dbReference>
<dbReference type="InterPro" id="IPR006597">
    <property type="entry name" value="Sel1-like"/>
</dbReference>
<keyword evidence="3" id="KW-1185">Reference proteome</keyword>
<gene>
    <name evidence="2" type="ORF">TSOC_000792</name>
</gene>
<dbReference type="Gene3D" id="1.25.40.10">
    <property type="entry name" value="Tetratricopeptide repeat domain"/>
    <property type="match status" value="1"/>
</dbReference>
<dbReference type="InterPro" id="IPR044623">
    <property type="entry name" value="HRD3"/>
</dbReference>
<dbReference type="Pfam" id="PF08238">
    <property type="entry name" value="Sel1"/>
    <property type="match status" value="2"/>
</dbReference>
<reference evidence="2 3" key="1">
    <citation type="journal article" date="2017" name="Mol. Biol. Evol.">
        <title>The 4-celled Tetrabaena socialis nuclear genome reveals the essential components for genetic control of cell number at the origin of multicellularity in the volvocine lineage.</title>
        <authorList>
            <person name="Featherston J."/>
            <person name="Arakaki Y."/>
            <person name="Hanschen E.R."/>
            <person name="Ferris P.J."/>
            <person name="Michod R.E."/>
            <person name="Olson B.J.S.C."/>
            <person name="Nozaki H."/>
            <person name="Durand P.M."/>
        </authorList>
    </citation>
    <scope>NUCLEOTIDE SEQUENCE [LARGE SCALE GENOMIC DNA]</scope>
    <source>
        <strain evidence="2 3">NIES-571</strain>
    </source>
</reference>
<accession>A0A2J8AIG9</accession>
<dbReference type="SMART" id="SM00671">
    <property type="entry name" value="SEL1"/>
    <property type="match status" value="3"/>
</dbReference>
<dbReference type="PANTHER" id="PTHR45084">
    <property type="entry name" value="ERAD-ASSOCIATED E3 UBIQUITIN-PROTEIN LIGASE COMPONENT HRD3A-RELATED"/>
    <property type="match status" value="1"/>
</dbReference>
<feature type="region of interest" description="Disordered" evidence="1">
    <location>
        <begin position="351"/>
        <end position="403"/>
    </location>
</feature>
<proteinExistence type="predicted"/>
<evidence type="ECO:0000256" key="1">
    <source>
        <dbReference type="SAM" id="MobiDB-lite"/>
    </source>
</evidence>
<dbReference type="OrthoDB" id="509488at2759"/>
<dbReference type="InterPro" id="IPR011990">
    <property type="entry name" value="TPR-like_helical_dom_sf"/>
</dbReference>
<dbReference type="GO" id="GO:0036503">
    <property type="term" value="P:ERAD pathway"/>
    <property type="evidence" value="ECO:0007669"/>
    <property type="project" value="InterPro"/>
</dbReference>
<dbReference type="EMBL" id="PGGS01000011">
    <property type="protein sequence ID" value="PNH12313.1"/>
    <property type="molecule type" value="Genomic_DNA"/>
</dbReference>
<comment type="caution">
    <text evidence="2">The sequence shown here is derived from an EMBL/GenBank/DDBJ whole genome shotgun (WGS) entry which is preliminary data.</text>
</comment>
<dbReference type="Proteomes" id="UP000236333">
    <property type="component" value="Unassembled WGS sequence"/>
</dbReference>